<evidence type="ECO:0000256" key="12">
    <source>
        <dbReference type="ARBA" id="ARBA00047536"/>
    </source>
</evidence>
<comment type="similarity">
    <text evidence="1">Belongs to the short-chain dehydrogenases/reductases (SDR) family.</text>
</comment>
<dbReference type="SUPFAM" id="SSF51735">
    <property type="entry name" value="NAD(P)-binding Rossmann-fold domains"/>
    <property type="match status" value="1"/>
</dbReference>
<evidence type="ECO:0000256" key="5">
    <source>
        <dbReference type="ARBA" id="ARBA00023007"/>
    </source>
</evidence>
<evidence type="ECO:0000256" key="6">
    <source>
        <dbReference type="ARBA" id="ARBA00037099"/>
    </source>
</evidence>
<keyword evidence="3" id="KW-0521">NADP</keyword>
<keyword evidence="5" id="KW-0783">Tetrahydrobiopterin biosynthesis</keyword>
<reference evidence="13" key="1">
    <citation type="submission" date="2025-08" db="UniProtKB">
        <authorList>
            <consortium name="Ensembl"/>
        </authorList>
    </citation>
    <scope>IDENTIFICATION</scope>
</reference>
<evidence type="ECO:0000256" key="9">
    <source>
        <dbReference type="ARBA" id="ARBA00041348"/>
    </source>
</evidence>
<dbReference type="Gene3D" id="3.40.50.720">
    <property type="entry name" value="NAD(P)-binding Rossmann-like Domain"/>
    <property type="match status" value="1"/>
</dbReference>
<comment type="subunit">
    <text evidence="2">Homodimer.</text>
</comment>
<organism evidence="13 14">
    <name type="scientific">Cyprinus carpio</name>
    <name type="common">Common carp</name>
    <dbReference type="NCBI Taxonomy" id="7962"/>
    <lineage>
        <taxon>Eukaryota</taxon>
        <taxon>Metazoa</taxon>
        <taxon>Chordata</taxon>
        <taxon>Craniata</taxon>
        <taxon>Vertebrata</taxon>
        <taxon>Euteleostomi</taxon>
        <taxon>Actinopterygii</taxon>
        <taxon>Neopterygii</taxon>
        <taxon>Teleostei</taxon>
        <taxon>Ostariophysi</taxon>
        <taxon>Cypriniformes</taxon>
        <taxon>Cyprinidae</taxon>
        <taxon>Cyprininae</taxon>
        <taxon>Cyprinus</taxon>
    </lineage>
</organism>
<accession>A0A8C1TS73</accession>
<keyword evidence="4" id="KW-0560">Oxidoreductase</keyword>
<evidence type="ECO:0000313" key="14">
    <source>
        <dbReference type="Proteomes" id="UP000694700"/>
    </source>
</evidence>
<evidence type="ECO:0000256" key="7">
    <source>
        <dbReference type="ARBA" id="ARBA00039153"/>
    </source>
</evidence>
<evidence type="ECO:0000256" key="11">
    <source>
        <dbReference type="ARBA" id="ARBA00047429"/>
    </source>
</evidence>
<dbReference type="PANTHER" id="PTHR15104:SF0">
    <property type="entry name" value="DIHYDROPTERIDINE REDUCTASE"/>
    <property type="match status" value="1"/>
</dbReference>
<dbReference type="Proteomes" id="UP000694700">
    <property type="component" value="Unplaced"/>
</dbReference>
<sequence>IKAATEALKVIVYRGKGALGSACVQYFRAKNSVFGHVYWVVSIDLNASVTVKMTESFTEQPADVGELLGEDKVDAVLCAAGGWAAGSAKYACTLCTPSLYKTADLMWKQCVDLHDLQSPSNLTPERGLKHTLAGAKAALGCIGYGLAKAAVHQLCQILSPANSGLPPGSAAVAILPVTLDTPMNRKFMPDGDVSSWTPLELFYKWTTGENRPPSGTLMQLVTADGKTTPVL</sequence>
<dbReference type="InterPro" id="IPR036291">
    <property type="entry name" value="NAD(P)-bd_dom_sf"/>
</dbReference>
<dbReference type="PANTHER" id="PTHR15104">
    <property type="entry name" value="DIHYDROPTERIDINE REDUCTASE"/>
    <property type="match status" value="1"/>
</dbReference>
<dbReference type="FunFam" id="3.40.50.720:FF:000157">
    <property type="entry name" value="Quinoid dihydropteridine reductase"/>
    <property type="match status" value="1"/>
</dbReference>
<dbReference type="AlphaFoldDB" id="A0A8C1TS73"/>
<evidence type="ECO:0000256" key="10">
    <source>
        <dbReference type="ARBA" id="ARBA00042518"/>
    </source>
</evidence>
<dbReference type="EC" id="1.5.1.34" evidence="7"/>
<comment type="catalytic activity">
    <reaction evidence="12">
        <text>5,6,7,8-tetrahydropteridine + NAD(+) = 6,7-dihydropteridine + NADH + H(+)</text>
        <dbReference type="Rhea" id="RHEA:17869"/>
        <dbReference type="ChEBI" id="CHEBI:15378"/>
        <dbReference type="ChEBI" id="CHEBI:28889"/>
        <dbReference type="ChEBI" id="CHEBI:30156"/>
        <dbReference type="ChEBI" id="CHEBI:57540"/>
        <dbReference type="ChEBI" id="CHEBI:57945"/>
        <dbReference type="EC" id="1.5.1.34"/>
    </reaction>
    <physiologicalReaction direction="right-to-left" evidence="12">
        <dbReference type="Rhea" id="RHEA:17871"/>
    </physiologicalReaction>
</comment>
<evidence type="ECO:0000256" key="4">
    <source>
        <dbReference type="ARBA" id="ARBA00023002"/>
    </source>
</evidence>
<protein>
    <recommendedName>
        <fullName evidence="8">Dihydropteridine reductase</fullName>
        <ecNumber evidence="7">1.5.1.34</ecNumber>
    </recommendedName>
    <alternativeName>
        <fullName evidence="10">HDHPR</fullName>
    </alternativeName>
    <alternativeName>
        <fullName evidence="9">Quinoid dihydropteridine reductase</fullName>
    </alternativeName>
</protein>
<dbReference type="GO" id="GO:0070404">
    <property type="term" value="F:NADH binding"/>
    <property type="evidence" value="ECO:0007669"/>
    <property type="project" value="TreeGrafter"/>
</dbReference>
<evidence type="ECO:0000313" key="13">
    <source>
        <dbReference type="Ensembl" id="ENSCCRP00015026476.1"/>
    </source>
</evidence>
<comment type="function">
    <text evidence="6">Catalyzes the conversion of quinonoid dihydrobiopterin into tetrahydrobiopterin.</text>
</comment>
<dbReference type="GO" id="GO:0004155">
    <property type="term" value="F:6,7-dihydropteridine reductase activity"/>
    <property type="evidence" value="ECO:0007669"/>
    <property type="project" value="UniProtKB-EC"/>
</dbReference>
<dbReference type="Ensembl" id="ENSCCRT00015027418.1">
    <property type="protein sequence ID" value="ENSCCRP00015026476.1"/>
    <property type="gene ID" value="ENSCCRG00015011194.1"/>
</dbReference>
<evidence type="ECO:0000256" key="8">
    <source>
        <dbReference type="ARBA" id="ARBA00039520"/>
    </source>
</evidence>
<comment type="catalytic activity">
    <reaction evidence="11">
        <text>5,6,7,8-tetrahydropteridine + NADP(+) = 6,7-dihydropteridine + NADPH + H(+)</text>
        <dbReference type="Rhea" id="RHEA:17865"/>
        <dbReference type="ChEBI" id="CHEBI:15378"/>
        <dbReference type="ChEBI" id="CHEBI:28889"/>
        <dbReference type="ChEBI" id="CHEBI:30156"/>
        <dbReference type="ChEBI" id="CHEBI:57783"/>
        <dbReference type="ChEBI" id="CHEBI:58349"/>
        <dbReference type="EC" id="1.5.1.34"/>
    </reaction>
    <physiologicalReaction direction="right-to-left" evidence="11">
        <dbReference type="Rhea" id="RHEA:17867"/>
    </physiologicalReaction>
</comment>
<evidence type="ECO:0000256" key="2">
    <source>
        <dbReference type="ARBA" id="ARBA00011738"/>
    </source>
</evidence>
<evidence type="ECO:0000256" key="1">
    <source>
        <dbReference type="ARBA" id="ARBA00006484"/>
    </source>
</evidence>
<dbReference type="GO" id="GO:0006559">
    <property type="term" value="P:L-phenylalanine catabolic process"/>
    <property type="evidence" value="ECO:0007669"/>
    <property type="project" value="TreeGrafter"/>
</dbReference>
<evidence type="ECO:0000256" key="3">
    <source>
        <dbReference type="ARBA" id="ARBA00022857"/>
    </source>
</evidence>
<name>A0A8C1TS73_CYPCA</name>
<dbReference type="GO" id="GO:0070402">
    <property type="term" value="F:NADPH binding"/>
    <property type="evidence" value="ECO:0007669"/>
    <property type="project" value="TreeGrafter"/>
</dbReference>
<dbReference type="GO" id="GO:0006729">
    <property type="term" value="P:tetrahydrobiopterin biosynthetic process"/>
    <property type="evidence" value="ECO:0007669"/>
    <property type="project" value="UniProtKB-KW"/>
</dbReference>
<proteinExistence type="inferred from homology"/>
<dbReference type="GO" id="GO:0005737">
    <property type="term" value="C:cytoplasm"/>
    <property type="evidence" value="ECO:0007669"/>
    <property type="project" value="TreeGrafter"/>
</dbReference>